<dbReference type="PANTHER" id="PTHR24422:SF10">
    <property type="entry name" value="CHEMOTAXIS PROTEIN METHYLTRANSFERASE 2"/>
    <property type="match status" value="1"/>
</dbReference>
<dbReference type="SUPFAM" id="SSF53335">
    <property type="entry name" value="S-adenosyl-L-methionine-dependent methyltransferases"/>
    <property type="match status" value="1"/>
</dbReference>
<dbReference type="InterPro" id="IPR000780">
    <property type="entry name" value="CheR_MeTrfase"/>
</dbReference>
<dbReference type="PROSITE" id="PS50123">
    <property type="entry name" value="CHER"/>
    <property type="match status" value="1"/>
</dbReference>
<dbReference type="SUPFAM" id="SSF52738">
    <property type="entry name" value="Methylesterase CheB, C-terminal domain"/>
    <property type="match status" value="1"/>
</dbReference>
<proteinExistence type="predicted"/>
<dbReference type="Pfam" id="PF03705">
    <property type="entry name" value="CheR_N"/>
    <property type="match status" value="1"/>
</dbReference>
<name>A0A2T0WNF1_9RHOB</name>
<dbReference type="InterPro" id="IPR050903">
    <property type="entry name" value="Bact_Chemotaxis_MeTrfase"/>
</dbReference>
<dbReference type="GO" id="GO:0000156">
    <property type="term" value="F:phosphorelay response regulator activity"/>
    <property type="evidence" value="ECO:0007669"/>
    <property type="project" value="InterPro"/>
</dbReference>
<organism evidence="9 10">
    <name type="scientific">Donghicola tyrosinivorans</name>
    <dbReference type="NCBI Taxonomy" id="1652492"/>
    <lineage>
        <taxon>Bacteria</taxon>
        <taxon>Pseudomonadati</taxon>
        <taxon>Pseudomonadota</taxon>
        <taxon>Alphaproteobacteria</taxon>
        <taxon>Rhodobacterales</taxon>
        <taxon>Roseobacteraceae</taxon>
        <taxon>Donghicola</taxon>
    </lineage>
</organism>
<evidence type="ECO:0000259" key="8">
    <source>
        <dbReference type="PROSITE" id="PS50123"/>
    </source>
</evidence>
<dbReference type="AlphaFoldDB" id="A0A2T0WNF1"/>
<dbReference type="Pfam" id="PF01339">
    <property type="entry name" value="CheB_methylest"/>
    <property type="match status" value="1"/>
</dbReference>
<dbReference type="EMBL" id="PVTQ01000008">
    <property type="protein sequence ID" value="PRY88233.1"/>
    <property type="molecule type" value="Genomic_DNA"/>
</dbReference>
<dbReference type="PANTHER" id="PTHR24422">
    <property type="entry name" value="CHEMOTAXIS PROTEIN METHYLTRANSFERASE"/>
    <property type="match status" value="1"/>
</dbReference>
<dbReference type="Pfam" id="PF01739">
    <property type="entry name" value="CheR"/>
    <property type="match status" value="1"/>
</dbReference>
<dbReference type="PROSITE" id="PS50122">
    <property type="entry name" value="CHEB"/>
    <property type="match status" value="1"/>
</dbReference>
<sequence length="405" mass="45429">MLTQLISRQTSLSVHTLEQDVEPERGTIYITPPDSDVILENGIIRLIKPSEKVGPKPSINRLFHSIANEATNHPDAPQYVAAVFSGTGSDGSEYLGELRKAGVTVVVQDPESARYNGMPFAAIHKNQYDLVVTADRFGELLNGGDVMALKEASSGRDFKDTQILRSITDIVLQETGIDFSDYKRSTMERRVKRRMSALGVTKFEDYYEFLGTHETEAHVLQQELLVPVTEFFRDYQAFDVLRKHMLVYLQQMEPGSTYRIWCVGCSSGQEAYSLAILASDLIEANSFKIGVQIFGADLDEKALAEARKAEYDVREISGIPSQTVNRYFTYRDGIYHVKDIIRDMVTFSKHGLGTDAPFSRIDLISCRNLLIYYNATSQETFSRIFRYSLNRARAVVPGTGRGLGG</sequence>
<keyword evidence="3 9" id="KW-0489">Methyltransferase</keyword>
<evidence type="ECO:0000256" key="2">
    <source>
        <dbReference type="ARBA" id="ARBA00012534"/>
    </source>
</evidence>
<comment type="caution">
    <text evidence="9">The sequence shown here is derived from an EMBL/GenBank/DDBJ whole genome shotgun (WGS) entry which is preliminary data.</text>
</comment>
<gene>
    <name evidence="9" type="ORF">CLV74_10837</name>
</gene>
<dbReference type="InterPro" id="IPR035909">
    <property type="entry name" value="CheB_C"/>
</dbReference>
<dbReference type="InterPro" id="IPR000673">
    <property type="entry name" value="Sig_transdc_resp-reg_Me-estase"/>
</dbReference>
<dbReference type="GO" id="GO:0006935">
    <property type="term" value="P:chemotaxis"/>
    <property type="evidence" value="ECO:0007669"/>
    <property type="project" value="InterPro"/>
</dbReference>
<reference evidence="9 10" key="1">
    <citation type="submission" date="2018-03" db="EMBL/GenBank/DDBJ databases">
        <title>Genomic Encyclopedia of Archaeal and Bacterial Type Strains, Phase II (KMG-II): from individual species to whole genera.</title>
        <authorList>
            <person name="Goeker M."/>
        </authorList>
    </citation>
    <scope>NUCLEOTIDE SEQUENCE [LARGE SCALE GENOMIC DNA]</scope>
    <source>
        <strain evidence="9 10">DSM 100212</strain>
    </source>
</reference>
<dbReference type="GO" id="GO:0005737">
    <property type="term" value="C:cytoplasm"/>
    <property type="evidence" value="ECO:0007669"/>
    <property type="project" value="InterPro"/>
</dbReference>
<keyword evidence="4" id="KW-0808">Transferase</keyword>
<dbReference type="PRINTS" id="PR00996">
    <property type="entry name" value="CHERMTFRASE"/>
</dbReference>
<evidence type="ECO:0000313" key="9">
    <source>
        <dbReference type="EMBL" id="PRY88233.1"/>
    </source>
</evidence>
<dbReference type="GO" id="GO:0032259">
    <property type="term" value="P:methylation"/>
    <property type="evidence" value="ECO:0007669"/>
    <property type="project" value="UniProtKB-KW"/>
</dbReference>
<evidence type="ECO:0000256" key="6">
    <source>
        <dbReference type="PROSITE-ProRule" id="PRU00050"/>
    </source>
</evidence>
<feature type="domain" description="CheR-type methyltransferase" evidence="8">
    <location>
        <begin position="164"/>
        <end position="405"/>
    </location>
</feature>
<evidence type="ECO:0000256" key="4">
    <source>
        <dbReference type="ARBA" id="ARBA00022679"/>
    </source>
</evidence>
<evidence type="ECO:0000256" key="1">
    <source>
        <dbReference type="ARBA" id="ARBA00001541"/>
    </source>
</evidence>
<dbReference type="EC" id="2.1.1.80" evidence="2"/>
<dbReference type="Gene3D" id="3.40.50.180">
    <property type="entry name" value="Methylesterase CheB, C-terminal domain"/>
    <property type="match status" value="1"/>
</dbReference>
<evidence type="ECO:0000256" key="5">
    <source>
        <dbReference type="ARBA" id="ARBA00022691"/>
    </source>
</evidence>
<dbReference type="InterPro" id="IPR036804">
    <property type="entry name" value="CheR_N_sf"/>
</dbReference>
<evidence type="ECO:0000313" key="10">
    <source>
        <dbReference type="Proteomes" id="UP000238392"/>
    </source>
</evidence>
<dbReference type="InterPro" id="IPR022642">
    <property type="entry name" value="CheR_C"/>
</dbReference>
<dbReference type="Gene3D" id="1.10.155.10">
    <property type="entry name" value="Chemotaxis receptor methyltransferase CheR, N-terminal domain"/>
    <property type="match status" value="1"/>
</dbReference>
<evidence type="ECO:0000259" key="7">
    <source>
        <dbReference type="PROSITE" id="PS50122"/>
    </source>
</evidence>
<dbReference type="GO" id="GO:0008983">
    <property type="term" value="F:protein-glutamate O-methyltransferase activity"/>
    <property type="evidence" value="ECO:0007669"/>
    <property type="project" value="UniProtKB-EC"/>
</dbReference>
<keyword evidence="5" id="KW-0949">S-adenosyl-L-methionine</keyword>
<dbReference type="SMART" id="SM00138">
    <property type="entry name" value="MeTrc"/>
    <property type="match status" value="1"/>
</dbReference>
<protein>
    <recommendedName>
        <fullName evidence="2">protein-glutamate O-methyltransferase</fullName>
        <ecNumber evidence="2">2.1.1.80</ecNumber>
    </recommendedName>
</protein>
<dbReference type="InterPro" id="IPR022641">
    <property type="entry name" value="CheR_N"/>
</dbReference>
<dbReference type="InterPro" id="IPR029063">
    <property type="entry name" value="SAM-dependent_MTases_sf"/>
</dbReference>
<evidence type="ECO:0000256" key="3">
    <source>
        <dbReference type="ARBA" id="ARBA00022603"/>
    </source>
</evidence>
<dbReference type="Gene3D" id="3.40.50.150">
    <property type="entry name" value="Vaccinia Virus protein VP39"/>
    <property type="match status" value="1"/>
</dbReference>
<comment type="catalytic activity">
    <reaction evidence="1">
        <text>L-glutamyl-[protein] + S-adenosyl-L-methionine = [protein]-L-glutamate 5-O-methyl ester + S-adenosyl-L-homocysteine</text>
        <dbReference type="Rhea" id="RHEA:24452"/>
        <dbReference type="Rhea" id="RHEA-COMP:10208"/>
        <dbReference type="Rhea" id="RHEA-COMP:10311"/>
        <dbReference type="ChEBI" id="CHEBI:29973"/>
        <dbReference type="ChEBI" id="CHEBI:57856"/>
        <dbReference type="ChEBI" id="CHEBI:59789"/>
        <dbReference type="ChEBI" id="CHEBI:82795"/>
        <dbReference type="EC" id="2.1.1.80"/>
    </reaction>
</comment>
<dbReference type="SUPFAM" id="SSF47757">
    <property type="entry name" value="Chemotaxis receptor methyltransferase CheR, N-terminal domain"/>
    <property type="match status" value="1"/>
</dbReference>
<dbReference type="OrthoDB" id="9816309at2"/>
<dbReference type="Proteomes" id="UP000238392">
    <property type="component" value="Unassembled WGS sequence"/>
</dbReference>
<keyword evidence="10" id="KW-1185">Reference proteome</keyword>
<feature type="domain" description="CheB-type methylesterase" evidence="7">
    <location>
        <begin position="1"/>
        <end position="141"/>
    </location>
</feature>
<accession>A0A2T0WNF1</accession>
<dbReference type="GO" id="GO:0008984">
    <property type="term" value="F:protein-glutamate methylesterase activity"/>
    <property type="evidence" value="ECO:0007669"/>
    <property type="project" value="InterPro"/>
</dbReference>
<comment type="caution">
    <text evidence="6">Lacks conserved residue(s) required for the propagation of feature annotation.</text>
</comment>